<feature type="domain" description="Aerobactin siderophore biosynthesis IucA/IucC N-terminal" evidence="3">
    <location>
        <begin position="168"/>
        <end position="219"/>
    </location>
</feature>
<dbReference type="Pfam" id="PF04183">
    <property type="entry name" value="IucA_IucC"/>
    <property type="match status" value="2"/>
</dbReference>
<feature type="domain" description="Aerobactin siderophore biosynthesis IucA/IucC N-terminal" evidence="3">
    <location>
        <begin position="229"/>
        <end position="356"/>
    </location>
</feature>
<dbReference type="GO" id="GO:0019290">
    <property type="term" value="P:siderophore biosynthetic process"/>
    <property type="evidence" value="ECO:0007669"/>
    <property type="project" value="InterPro"/>
</dbReference>
<dbReference type="PANTHER" id="PTHR34384">
    <property type="entry name" value="L-2,3-DIAMINOPROPANOATE--CITRATE LIGASE"/>
    <property type="match status" value="1"/>
</dbReference>
<evidence type="ECO:0000313" key="5">
    <source>
        <dbReference type="EMBL" id="GIG76620.1"/>
    </source>
</evidence>
<dbReference type="InterPro" id="IPR007310">
    <property type="entry name" value="Aerobactin_biosyn_IucA/IucC_N"/>
</dbReference>
<gene>
    <name evidence="5" type="ORF">Pfl04_50240</name>
</gene>
<dbReference type="RefSeq" id="WP_203981628.1">
    <property type="nucleotide sequence ID" value="NZ_BAAAQJ010000038.1"/>
</dbReference>
<evidence type="ECO:0000256" key="2">
    <source>
        <dbReference type="ARBA" id="ARBA00007832"/>
    </source>
</evidence>
<evidence type="ECO:0000259" key="4">
    <source>
        <dbReference type="Pfam" id="PF06276"/>
    </source>
</evidence>
<keyword evidence="6" id="KW-1185">Reference proteome</keyword>
<evidence type="ECO:0000256" key="1">
    <source>
        <dbReference type="ARBA" id="ARBA00004924"/>
    </source>
</evidence>
<comment type="similarity">
    <text evidence="2">Belongs to the IucA/IucC family.</text>
</comment>
<dbReference type="GO" id="GO:0016881">
    <property type="term" value="F:acid-amino acid ligase activity"/>
    <property type="evidence" value="ECO:0007669"/>
    <property type="project" value="UniProtKB-ARBA"/>
</dbReference>
<dbReference type="InterPro" id="IPR022770">
    <property type="entry name" value="IucA/IucC-like_C"/>
</dbReference>
<dbReference type="AlphaFoldDB" id="A0A8J3M469"/>
<dbReference type="InterPro" id="IPR037455">
    <property type="entry name" value="LucA/IucC-like"/>
</dbReference>
<proteinExistence type="inferred from homology"/>
<dbReference type="EMBL" id="BONU01000065">
    <property type="protein sequence ID" value="GIG76620.1"/>
    <property type="molecule type" value="Genomic_DNA"/>
</dbReference>
<dbReference type="Proteomes" id="UP000653674">
    <property type="component" value="Unassembled WGS sequence"/>
</dbReference>
<dbReference type="Pfam" id="PF06276">
    <property type="entry name" value="FhuF"/>
    <property type="match status" value="1"/>
</dbReference>
<reference evidence="5" key="1">
    <citation type="submission" date="2021-01" db="EMBL/GenBank/DDBJ databases">
        <title>Whole genome shotgun sequence of Planosporangium flavigriseum NBRC 105377.</title>
        <authorList>
            <person name="Komaki H."/>
            <person name="Tamura T."/>
        </authorList>
    </citation>
    <scope>NUCLEOTIDE SEQUENCE</scope>
    <source>
        <strain evidence="5">NBRC 105377</strain>
    </source>
</reference>
<name>A0A8J3M469_9ACTN</name>
<comment type="caution">
    <text evidence="5">The sequence shown here is derived from an EMBL/GenBank/DDBJ whole genome shotgun (WGS) entry which is preliminary data.</text>
</comment>
<organism evidence="5 6">
    <name type="scientific">Planosporangium flavigriseum</name>
    <dbReference type="NCBI Taxonomy" id="373681"/>
    <lineage>
        <taxon>Bacteria</taxon>
        <taxon>Bacillati</taxon>
        <taxon>Actinomycetota</taxon>
        <taxon>Actinomycetes</taxon>
        <taxon>Micromonosporales</taxon>
        <taxon>Micromonosporaceae</taxon>
        <taxon>Planosporangium</taxon>
    </lineage>
</organism>
<dbReference type="PANTHER" id="PTHR34384:SF5">
    <property type="entry name" value="L-2,3-DIAMINOPROPANOATE--CITRATE LIGASE"/>
    <property type="match status" value="1"/>
</dbReference>
<protein>
    <submittedName>
        <fullName evidence="5">Iron transporter</fullName>
    </submittedName>
</protein>
<dbReference type="Gene3D" id="6.10.250.3370">
    <property type="match status" value="1"/>
</dbReference>
<sequence>MAHRSSGDTATPSAGAAGRITEAVLDGGSAMCGAYAAALPGARASVLSRLWGALTREPIPGVTGVAREAGDVVVTVADGRRLRGPAPAAQPFAAVPDGLTLILDGAPVQDPGDLLAALNLPGHADRLRVEVENSVANLALARAAQPEPDCGPPVLERLTRLDPAAAVAYAEQLVVDGHPLHPCCRTRLGLSTQEVLAYAPEHRRVVDLAVVDVPADRWVSTGAGLPPRLLVHPWQRDHVLGSHPGLRPTGDTVPARPLMSLRTLAPVAEAGWHVKTAVDVQMTSAVRIVSGAAIHNGPALSALLTELGDLGLEVLTEVAAGAVLVDGQPSRSLAMVRRRAPRVHAGEVVLPLAALAARSPADGRAVAVEAVTLGYAHDPAGFFTDLVNLLFTPLTALLHLGVALEAHGQNMCVVLRQGRPVRLVYRDLGGVRVSRRRLSAHGFSAPPLRGDLESDDPAVLRTKLAAALLSTVIAETVAVLTREYGEDPARLWRIADRALADAYAALPDSARGDEQALRTGAWPLKATTAMRLADDPLEDRWTWHDNPLEAR</sequence>
<dbReference type="Gene3D" id="1.10.510.40">
    <property type="match status" value="1"/>
</dbReference>
<evidence type="ECO:0000313" key="6">
    <source>
        <dbReference type="Proteomes" id="UP000653674"/>
    </source>
</evidence>
<accession>A0A8J3M469</accession>
<feature type="domain" description="Aerobactin siderophore biosynthesis IucA/IucC-like C-terminal" evidence="4">
    <location>
        <begin position="382"/>
        <end position="535"/>
    </location>
</feature>
<evidence type="ECO:0000259" key="3">
    <source>
        <dbReference type="Pfam" id="PF04183"/>
    </source>
</evidence>
<comment type="pathway">
    <text evidence="1">Siderophore biosynthesis.</text>
</comment>